<feature type="transmembrane region" description="Helical" evidence="6">
    <location>
        <begin position="283"/>
        <end position="304"/>
    </location>
</feature>
<dbReference type="Proteomes" id="UP000001572">
    <property type="component" value="Chromosome"/>
</dbReference>
<sequence>MTFKKLAFNNVWRDKWTYLAYFLSSMVSVLLFFLFSVSMFHPALNVIQFGSSLALAMGAGNILLYLFTFMFISFSIGAFLKNKQKTLGIFILSGASKRQINKMIFIENMLIGIMAIIVAIILGLVITPLSLMASSYALGVENFNMYFPIKAIILTTVMFLGLFFLVATLSPRFIRKEKALNLIKSDKKDEKNARIPFVFMLLGVISIVTLVALTILKKIELVINNTLGLLVVFLLGLISLYFFIIVLGKLILWLIIKSKHYYKKTNMLLIAELNSKFKTNANMIFSVTILLIAVFSTTTLLYGMTKDVETKTLESYPFNYIYIVSENTVRGEEKVETLKNTLSIKEGYVGLTFDILTLKGNSFPRTGIISQREYNKAAEILMLEQLDLKSNQIFIVQGTTRTEVSNVNLEDNDSYKVLTDKADRNLEIIGEGERSITPAGYYRNLLVIEDELYNSLDEREFSIYQVNVFNVGDWKEDLSTANNLVSIITDNGENPGGFFVSGILYETEKMVKNLMLYIGGALSVIFLLASASMIYFRLVTEKEKEAIKYKNLMKLGLSKKEFSTIHYKNIAILMYVPFIIATIFLFMQNWILISKLNLNYSKVTTISFIIFLVLQTIGYLITVKNYKKSILNIIE</sequence>
<evidence type="ECO:0000256" key="5">
    <source>
        <dbReference type="ARBA" id="ARBA00023136"/>
    </source>
</evidence>
<dbReference type="GO" id="GO:0055085">
    <property type="term" value="P:transmembrane transport"/>
    <property type="evidence" value="ECO:0007669"/>
    <property type="project" value="UniProtKB-UniRule"/>
</dbReference>
<feature type="transmembrane region" description="Helical" evidence="6">
    <location>
        <begin position="151"/>
        <end position="174"/>
    </location>
</feature>
<feature type="transmembrane region" description="Helical" evidence="6">
    <location>
        <begin position="53"/>
        <end position="80"/>
    </location>
</feature>
<protein>
    <recommendedName>
        <fullName evidence="7">ABC3 transporter permease C-terminal domain-containing protein</fullName>
    </recommendedName>
</protein>
<evidence type="ECO:0000313" key="9">
    <source>
        <dbReference type="Proteomes" id="UP000001572"/>
    </source>
</evidence>
<organism evidence="8 9">
    <name type="scientific">Alkaliphilus metalliredigens (strain QYMF)</name>
    <dbReference type="NCBI Taxonomy" id="293826"/>
    <lineage>
        <taxon>Bacteria</taxon>
        <taxon>Bacillati</taxon>
        <taxon>Bacillota</taxon>
        <taxon>Clostridia</taxon>
        <taxon>Peptostreptococcales</taxon>
        <taxon>Natronincolaceae</taxon>
        <taxon>Alkaliphilus</taxon>
    </lineage>
</organism>
<keyword evidence="6" id="KW-0813">Transport</keyword>
<gene>
    <name evidence="8" type="ordered locus">Amet_3553</name>
</gene>
<feature type="transmembrane region" description="Helical" evidence="6">
    <location>
        <begin position="195"/>
        <end position="216"/>
    </location>
</feature>
<evidence type="ECO:0000259" key="7">
    <source>
        <dbReference type="Pfam" id="PF02687"/>
    </source>
</evidence>
<comment type="subcellular location">
    <subcellularLocation>
        <location evidence="1 6">Cell membrane</location>
        <topology evidence="1 6">Multi-pass membrane protein</topology>
    </subcellularLocation>
</comment>
<dbReference type="RefSeq" id="WP_012064640.1">
    <property type="nucleotide sequence ID" value="NC_009633.1"/>
</dbReference>
<reference evidence="9" key="1">
    <citation type="journal article" date="2016" name="Genome Announc.">
        <title>Complete genome sequence of Alkaliphilus metalliredigens strain QYMF, an alkaliphilic and metal-reducing bacterium isolated from borax-contaminated leachate ponds.</title>
        <authorList>
            <person name="Hwang C."/>
            <person name="Copeland A."/>
            <person name="Lucas S."/>
            <person name="Lapidus A."/>
            <person name="Barry K."/>
            <person name="Detter J.C."/>
            <person name="Glavina Del Rio T."/>
            <person name="Hammon N."/>
            <person name="Israni S."/>
            <person name="Dalin E."/>
            <person name="Tice H."/>
            <person name="Pitluck S."/>
            <person name="Chertkov O."/>
            <person name="Brettin T."/>
            <person name="Bruce D."/>
            <person name="Han C."/>
            <person name="Schmutz J."/>
            <person name="Larimer F."/>
            <person name="Land M.L."/>
            <person name="Hauser L."/>
            <person name="Kyrpides N."/>
            <person name="Mikhailova N."/>
            <person name="Ye Q."/>
            <person name="Zhou J."/>
            <person name="Richardson P."/>
            <person name="Fields M.W."/>
        </authorList>
    </citation>
    <scope>NUCLEOTIDE SEQUENCE [LARGE SCALE GENOMIC DNA]</scope>
    <source>
        <strain evidence="9">QYMF</strain>
    </source>
</reference>
<comment type="similarity">
    <text evidence="6">Belongs to the ABC-4 integral membrane protein family.</text>
</comment>
<feature type="transmembrane region" description="Helical" evidence="6">
    <location>
        <begin position="570"/>
        <end position="591"/>
    </location>
</feature>
<evidence type="ECO:0000256" key="3">
    <source>
        <dbReference type="ARBA" id="ARBA00022692"/>
    </source>
</evidence>
<feature type="transmembrane region" description="Helical" evidence="6">
    <location>
        <begin position="228"/>
        <end position="256"/>
    </location>
</feature>
<dbReference type="KEGG" id="amt:Amet_3553"/>
<dbReference type="PANTHER" id="PTHR46795">
    <property type="entry name" value="ABC TRANSPORTER PERMEASE-RELATED-RELATED"/>
    <property type="match status" value="1"/>
</dbReference>
<keyword evidence="5 6" id="KW-0472">Membrane</keyword>
<keyword evidence="9" id="KW-1185">Reference proteome</keyword>
<evidence type="ECO:0000256" key="6">
    <source>
        <dbReference type="PIRNR" id="PIRNR018968"/>
    </source>
</evidence>
<feature type="transmembrane region" description="Helical" evidence="6">
    <location>
        <begin position="603"/>
        <end position="621"/>
    </location>
</feature>
<dbReference type="Pfam" id="PF02687">
    <property type="entry name" value="FtsX"/>
    <property type="match status" value="1"/>
</dbReference>
<feature type="transmembrane region" description="Helical" evidence="6">
    <location>
        <begin position="105"/>
        <end position="131"/>
    </location>
</feature>
<name>A6TU09_ALKMQ</name>
<evidence type="ECO:0000313" key="8">
    <source>
        <dbReference type="EMBL" id="ABR49677.1"/>
    </source>
</evidence>
<proteinExistence type="inferred from homology"/>
<dbReference type="HOGENOM" id="CLU_022800_3_0_9"/>
<dbReference type="InterPro" id="IPR003838">
    <property type="entry name" value="ABC3_permease_C"/>
</dbReference>
<dbReference type="InterPro" id="IPR027022">
    <property type="entry name" value="ABC_permease_BceB-typ"/>
</dbReference>
<dbReference type="OrthoDB" id="1937696at2"/>
<keyword evidence="4 6" id="KW-1133">Transmembrane helix</keyword>
<dbReference type="PIRSF" id="PIRSF018968">
    <property type="entry name" value="ABC_permease_BceB"/>
    <property type="match status" value="1"/>
</dbReference>
<feature type="transmembrane region" description="Helical" evidence="6">
    <location>
        <begin position="20"/>
        <end position="41"/>
    </location>
</feature>
<dbReference type="GO" id="GO:0005886">
    <property type="term" value="C:plasma membrane"/>
    <property type="evidence" value="ECO:0007669"/>
    <property type="project" value="UniProtKB-SubCell"/>
</dbReference>
<feature type="domain" description="ABC3 transporter permease C-terminal" evidence="7">
    <location>
        <begin position="62"/>
        <end position="177"/>
    </location>
</feature>
<evidence type="ECO:0000256" key="4">
    <source>
        <dbReference type="ARBA" id="ARBA00022989"/>
    </source>
</evidence>
<dbReference type="InterPro" id="IPR052536">
    <property type="entry name" value="ABC-4_Integral_Memb_Prot"/>
</dbReference>
<keyword evidence="3 6" id="KW-0812">Transmembrane</keyword>
<evidence type="ECO:0000256" key="1">
    <source>
        <dbReference type="ARBA" id="ARBA00004651"/>
    </source>
</evidence>
<dbReference type="EMBL" id="CP000724">
    <property type="protein sequence ID" value="ABR49677.1"/>
    <property type="molecule type" value="Genomic_DNA"/>
</dbReference>
<accession>A6TU09</accession>
<keyword evidence="2 6" id="KW-1003">Cell membrane</keyword>
<dbReference type="STRING" id="293826.Amet_3553"/>
<evidence type="ECO:0000256" key="2">
    <source>
        <dbReference type="ARBA" id="ARBA00022475"/>
    </source>
</evidence>
<feature type="transmembrane region" description="Helical" evidence="6">
    <location>
        <begin position="514"/>
        <end position="536"/>
    </location>
</feature>
<dbReference type="PANTHER" id="PTHR46795:SF3">
    <property type="entry name" value="ABC TRANSPORTER PERMEASE"/>
    <property type="match status" value="1"/>
</dbReference>
<dbReference type="eggNOG" id="COG0577">
    <property type="taxonomic scope" value="Bacteria"/>
</dbReference>
<dbReference type="AlphaFoldDB" id="A6TU09"/>